<evidence type="ECO:0000256" key="3">
    <source>
        <dbReference type="ARBA" id="ARBA00023125"/>
    </source>
</evidence>
<sequence length="131" mass="14683">MRMFKHAMFRAMDKLNKPKKPDLQDYEVLQDWHRADIKGALEKAGFSLRQLSLQHGYAPGSLKAALDAPWPGAEQIIAAAIGMKPSEIWPSRYDTQGNPRSGRNQRGIGRWSTRKSISALNHRNVESAVSA</sequence>
<evidence type="ECO:0000313" key="8">
    <source>
        <dbReference type="Proteomes" id="UP000005808"/>
    </source>
</evidence>
<dbReference type="GO" id="GO:0003677">
    <property type="term" value="F:DNA binding"/>
    <property type="evidence" value="ECO:0007669"/>
    <property type="project" value="UniProtKB-KW"/>
</dbReference>
<evidence type="ECO:0000313" key="7">
    <source>
        <dbReference type="EMBL" id="EHP39390.1"/>
    </source>
</evidence>
<evidence type="ECO:0000259" key="6">
    <source>
        <dbReference type="Pfam" id="PF13693"/>
    </source>
</evidence>
<evidence type="ECO:0000256" key="2">
    <source>
        <dbReference type="ARBA" id="ARBA00023015"/>
    </source>
</evidence>
<dbReference type="AlphaFoldDB" id="H1SDK5"/>
<evidence type="ECO:0000256" key="4">
    <source>
        <dbReference type="ARBA" id="ARBA00023163"/>
    </source>
</evidence>
<dbReference type="Proteomes" id="UP000005808">
    <property type="component" value="Unassembled WGS sequence"/>
</dbReference>
<accession>H1SDK5</accession>
<comment type="similarity">
    <text evidence="1">Belongs to the ner transcriptional regulatory family.</text>
</comment>
<feature type="region of interest" description="Disordered" evidence="5">
    <location>
        <begin position="89"/>
        <end position="113"/>
    </location>
</feature>
<keyword evidence="2" id="KW-0805">Transcription regulation</keyword>
<dbReference type="InterPro" id="IPR010982">
    <property type="entry name" value="Lambda_DNA-bd_dom_sf"/>
</dbReference>
<feature type="domain" description="Ner winged helix-turn-helix DNA-binding" evidence="6">
    <location>
        <begin position="31"/>
        <end position="103"/>
    </location>
</feature>
<keyword evidence="4" id="KW-0804">Transcription</keyword>
<dbReference type="InterPro" id="IPR038722">
    <property type="entry name" value="Ner_HTH_dom"/>
</dbReference>
<dbReference type="Pfam" id="PF13693">
    <property type="entry name" value="HTH_35"/>
    <property type="match status" value="1"/>
</dbReference>
<proteinExistence type="inferred from homology"/>
<organism evidence="7 8">
    <name type="scientific">Cupriavidus basilensis OR16</name>
    <dbReference type="NCBI Taxonomy" id="1127483"/>
    <lineage>
        <taxon>Bacteria</taxon>
        <taxon>Pseudomonadati</taxon>
        <taxon>Pseudomonadota</taxon>
        <taxon>Betaproteobacteria</taxon>
        <taxon>Burkholderiales</taxon>
        <taxon>Burkholderiaceae</taxon>
        <taxon>Cupriavidus</taxon>
    </lineage>
</organism>
<protein>
    <submittedName>
        <fullName evidence="7">Nlp family transcriptional regulator</fullName>
    </submittedName>
</protein>
<comment type="caution">
    <text evidence="7">The sequence shown here is derived from an EMBL/GenBank/DDBJ whole genome shotgun (WGS) entry which is preliminary data.</text>
</comment>
<dbReference type="EMBL" id="AHJE01000093">
    <property type="protein sequence ID" value="EHP39390.1"/>
    <property type="molecule type" value="Genomic_DNA"/>
</dbReference>
<dbReference type="Gene3D" id="1.10.260.40">
    <property type="entry name" value="lambda repressor-like DNA-binding domains"/>
    <property type="match status" value="1"/>
</dbReference>
<evidence type="ECO:0000256" key="5">
    <source>
        <dbReference type="SAM" id="MobiDB-lite"/>
    </source>
</evidence>
<dbReference type="SUPFAM" id="SSF47413">
    <property type="entry name" value="lambda repressor-like DNA-binding domains"/>
    <property type="match status" value="1"/>
</dbReference>
<evidence type="ECO:0000256" key="1">
    <source>
        <dbReference type="ARBA" id="ARBA00006157"/>
    </source>
</evidence>
<keyword evidence="3" id="KW-0238">DNA-binding</keyword>
<name>H1SDK5_9BURK</name>
<gene>
    <name evidence="7" type="ORF">OR16_31554</name>
</gene>
<reference evidence="7 8" key="1">
    <citation type="journal article" date="2012" name="J. Bacteriol.">
        <title>De Novo Genome Project of Cupriavidus basilensis OR16.</title>
        <authorList>
            <person name="Cserhati M."/>
            <person name="Kriszt B."/>
            <person name="Szoboszlay S."/>
            <person name="Toth A."/>
            <person name="Szabo I."/>
            <person name="Tancsics A."/>
            <person name="Nagy I."/>
            <person name="Horvath B."/>
            <person name="Nagy I."/>
            <person name="Kukolya J."/>
        </authorList>
    </citation>
    <scope>NUCLEOTIDE SEQUENCE [LARGE SCALE GENOMIC DNA]</scope>
    <source>
        <strain evidence="7 8">OR16</strain>
    </source>
</reference>
<feature type="compositionally biased region" description="Polar residues" evidence="5">
    <location>
        <begin position="93"/>
        <end position="104"/>
    </location>
</feature>